<dbReference type="Pfam" id="PF26236">
    <property type="entry name" value="DUF8054_N"/>
    <property type="match status" value="1"/>
</dbReference>
<keyword evidence="1" id="KW-0472">Membrane</keyword>
<name>A0A1H1FBB3_9EURY</name>
<dbReference type="Pfam" id="PF26238">
    <property type="entry name" value="DUF8054_M"/>
    <property type="match status" value="1"/>
</dbReference>
<dbReference type="AlphaFoldDB" id="A0A1H1FBB3"/>
<dbReference type="InterPro" id="IPR058775">
    <property type="entry name" value="DUF8054_M"/>
</dbReference>
<evidence type="ECO:0000313" key="5">
    <source>
        <dbReference type="EMBL" id="RDI70183.1"/>
    </source>
</evidence>
<reference evidence="7" key="2">
    <citation type="submission" date="2016-10" db="EMBL/GenBank/DDBJ databases">
        <authorList>
            <person name="Varghese N."/>
            <person name="Submissions S."/>
        </authorList>
    </citation>
    <scope>NUCLEOTIDE SEQUENCE [LARGE SCALE GENOMIC DNA]</scope>
    <source>
        <strain evidence="7">CGMCC 1.12397</strain>
    </source>
</reference>
<proteinExistence type="predicted"/>
<dbReference type="EMBL" id="QQST01000002">
    <property type="protein sequence ID" value="RDI70183.1"/>
    <property type="molecule type" value="Genomic_DNA"/>
</dbReference>
<keyword evidence="1" id="KW-0812">Transmembrane</keyword>
<accession>A0A1H1FBB3</accession>
<reference evidence="6" key="1">
    <citation type="submission" date="2016-10" db="EMBL/GenBank/DDBJ databases">
        <authorList>
            <person name="de Groot N.N."/>
        </authorList>
    </citation>
    <scope>NUCLEOTIDE SEQUENCE [LARGE SCALE GENOMIC DNA]</scope>
    <source>
        <strain evidence="6">CGMCC 1.12397</strain>
    </source>
</reference>
<reference evidence="5 8" key="3">
    <citation type="submission" date="2018-07" db="EMBL/GenBank/DDBJ databases">
        <title>Genome sequence of extremly halophilic archaeon Halopelagius longus strain BC12-B1.</title>
        <authorList>
            <person name="Zhang X."/>
        </authorList>
    </citation>
    <scope>NUCLEOTIDE SEQUENCE [LARGE SCALE GENOMIC DNA]</scope>
    <source>
        <strain evidence="5 8">BC12-B1</strain>
    </source>
</reference>
<evidence type="ECO:0000313" key="8">
    <source>
        <dbReference type="Proteomes" id="UP000255421"/>
    </source>
</evidence>
<dbReference type="Pfam" id="PF26237">
    <property type="entry name" value="DUF8054_C"/>
    <property type="match status" value="1"/>
</dbReference>
<evidence type="ECO:0000259" key="2">
    <source>
        <dbReference type="Pfam" id="PF26236"/>
    </source>
</evidence>
<feature type="domain" description="DUF8054" evidence="3">
    <location>
        <begin position="216"/>
        <end position="255"/>
    </location>
</feature>
<evidence type="ECO:0000313" key="6">
    <source>
        <dbReference type="EMBL" id="SDQ98241.1"/>
    </source>
</evidence>
<keyword evidence="8" id="KW-1185">Reference proteome</keyword>
<evidence type="ECO:0000259" key="4">
    <source>
        <dbReference type="Pfam" id="PF26238"/>
    </source>
</evidence>
<feature type="transmembrane region" description="Helical" evidence="1">
    <location>
        <begin position="21"/>
        <end position="38"/>
    </location>
</feature>
<protein>
    <submittedName>
        <fullName evidence="6">Uncharacterized protein</fullName>
    </submittedName>
</protein>
<dbReference type="RefSeq" id="WP_092538637.1">
    <property type="nucleotide sequence ID" value="NZ_FNKQ01000004.1"/>
</dbReference>
<evidence type="ECO:0000313" key="7">
    <source>
        <dbReference type="Proteomes" id="UP000199289"/>
    </source>
</evidence>
<evidence type="ECO:0000259" key="3">
    <source>
        <dbReference type="Pfam" id="PF26237"/>
    </source>
</evidence>
<gene>
    <name evidence="5" type="ORF">DWB78_16330</name>
    <name evidence="6" type="ORF">SAMN05216278_3118</name>
</gene>
<dbReference type="Proteomes" id="UP000199289">
    <property type="component" value="Unassembled WGS sequence"/>
</dbReference>
<dbReference type="OrthoDB" id="292134at2157"/>
<dbReference type="InterPro" id="IPR058675">
    <property type="entry name" value="DUF8054_C"/>
</dbReference>
<dbReference type="Proteomes" id="UP000255421">
    <property type="component" value="Unassembled WGS sequence"/>
</dbReference>
<organism evidence="6 7">
    <name type="scientific">Halopelagius longus</name>
    <dbReference type="NCBI Taxonomy" id="1236180"/>
    <lineage>
        <taxon>Archaea</taxon>
        <taxon>Methanobacteriati</taxon>
        <taxon>Methanobacteriota</taxon>
        <taxon>Stenosarchaea group</taxon>
        <taxon>Halobacteria</taxon>
        <taxon>Halobacteriales</taxon>
        <taxon>Haloferacaceae</taxon>
    </lineage>
</organism>
<sequence length="266" mass="29291">MSVQRLRQPEYTGKNRCTPCTIVNTAIAIFISVLASIISPVLGPTVFLASMLTIYLRGYLVPGTPKLTKRYVPDGVLRWFDKEAPNRSSDTEVRVNPEAVLLECNAVEPTEDGTDLELSSSFEQSWRSGMQSVTNPGINEIRSTISGVNNHLNFEQSGDSVIAHKNGEVVGQWDSTAAITADVAAANELVQRSPSWKKMTFAEKARILMSLRVFLEKCPACEGDIRLEDDVVESCCRSYDVIAASCTACDSQLFETEWNEELEATA</sequence>
<dbReference type="InterPro" id="IPR058674">
    <property type="entry name" value="DUF8054_N"/>
</dbReference>
<keyword evidence="1" id="KW-1133">Transmembrane helix</keyword>
<evidence type="ECO:0000256" key="1">
    <source>
        <dbReference type="SAM" id="Phobius"/>
    </source>
</evidence>
<dbReference type="EMBL" id="FNKQ01000004">
    <property type="protein sequence ID" value="SDQ98241.1"/>
    <property type="molecule type" value="Genomic_DNA"/>
</dbReference>
<feature type="domain" description="DUF8054" evidence="4">
    <location>
        <begin position="97"/>
        <end position="213"/>
    </location>
</feature>
<feature type="domain" description="DUF8054" evidence="2">
    <location>
        <begin position="3"/>
        <end position="83"/>
    </location>
</feature>